<proteinExistence type="predicted"/>
<feature type="region of interest" description="Disordered" evidence="1">
    <location>
        <begin position="1"/>
        <end position="69"/>
    </location>
</feature>
<organism evidence="2 3">
    <name type="scientific">Lithospermum erythrorhizon</name>
    <name type="common">Purple gromwell</name>
    <name type="synonym">Lithospermum officinale var. erythrorhizon</name>
    <dbReference type="NCBI Taxonomy" id="34254"/>
    <lineage>
        <taxon>Eukaryota</taxon>
        <taxon>Viridiplantae</taxon>
        <taxon>Streptophyta</taxon>
        <taxon>Embryophyta</taxon>
        <taxon>Tracheophyta</taxon>
        <taxon>Spermatophyta</taxon>
        <taxon>Magnoliopsida</taxon>
        <taxon>eudicotyledons</taxon>
        <taxon>Gunneridae</taxon>
        <taxon>Pentapetalae</taxon>
        <taxon>asterids</taxon>
        <taxon>lamiids</taxon>
        <taxon>Boraginales</taxon>
        <taxon>Boraginaceae</taxon>
        <taxon>Boraginoideae</taxon>
        <taxon>Lithospermeae</taxon>
        <taxon>Lithospermum</taxon>
    </lineage>
</organism>
<protein>
    <submittedName>
        <fullName evidence="2">Uncharacterized protein</fullName>
    </submittedName>
</protein>
<keyword evidence="3" id="KW-1185">Reference proteome</keyword>
<dbReference type="AlphaFoldDB" id="A0AAV3QA12"/>
<dbReference type="EMBL" id="BAABME010004026">
    <property type="protein sequence ID" value="GAA0160912.1"/>
    <property type="molecule type" value="Genomic_DNA"/>
</dbReference>
<evidence type="ECO:0000313" key="3">
    <source>
        <dbReference type="Proteomes" id="UP001454036"/>
    </source>
</evidence>
<accession>A0AAV3QA12</accession>
<name>A0AAV3QA12_LITER</name>
<feature type="compositionally biased region" description="Low complexity" evidence="1">
    <location>
        <begin position="90"/>
        <end position="101"/>
    </location>
</feature>
<reference evidence="2 3" key="1">
    <citation type="submission" date="2024-01" db="EMBL/GenBank/DDBJ databases">
        <title>The complete chloroplast genome sequence of Lithospermum erythrorhizon: insights into the phylogenetic relationship among Boraginaceae species and the maternal lineages of purple gromwells.</title>
        <authorList>
            <person name="Okada T."/>
            <person name="Watanabe K."/>
        </authorList>
    </citation>
    <scope>NUCLEOTIDE SEQUENCE [LARGE SCALE GENOMIC DNA]</scope>
</reference>
<gene>
    <name evidence="2" type="ORF">LIER_17354</name>
</gene>
<evidence type="ECO:0000313" key="2">
    <source>
        <dbReference type="EMBL" id="GAA0160912.1"/>
    </source>
</evidence>
<sequence>MRSRSPIEDPSAAGAESTLFVPAVREVPAQSPSAPGEHSVTQVLEPEDHGEVGSSVPLSTDPSPSPAVLVSHSPLSVAELGHIPEEKGFSSCQSQSLRSRR</sequence>
<dbReference type="Proteomes" id="UP001454036">
    <property type="component" value="Unassembled WGS sequence"/>
</dbReference>
<evidence type="ECO:0000256" key="1">
    <source>
        <dbReference type="SAM" id="MobiDB-lite"/>
    </source>
</evidence>
<comment type="caution">
    <text evidence="2">The sequence shown here is derived from an EMBL/GenBank/DDBJ whole genome shotgun (WGS) entry which is preliminary data.</text>
</comment>
<feature type="region of interest" description="Disordered" evidence="1">
    <location>
        <begin position="81"/>
        <end position="101"/>
    </location>
</feature>